<dbReference type="Proteomes" id="UP001164250">
    <property type="component" value="Chromosome 3"/>
</dbReference>
<sequence length="57" mass="6586">MQNIYSSCANLLYASRYVGSVITLCFERLVPGQMVVLLKFLCYCQLFLIFQLTNENL</sequence>
<organism evidence="1 2">
    <name type="scientific">Pistacia atlantica</name>
    <dbReference type="NCBI Taxonomy" id="434234"/>
    <lineage>
        <taxon>Eukaryota</taxon>
        <taxon>Viridiplantae</taxon>
        <taxon>Streptophyta</taxon>
        <taxon>Embryophyta</taxon>
        <taxon>Tracheophyta</taxon>
        <taxon>Spermatophyta</taxon>
        <taxon>Magnoliopsida</taxon>
        <taxon>eudicotyledons</taxon>
        <taxon>Gunneridae</taxon>
        <taxon>Pentapetalae</taxon>
        <taxon>rosids</taxon>
        <taxon>malvids</taxon>
        <taxon>Sapindales</taxon>
        <taxon>Anacardiaceae</taxon>
        <taxon>Pistacia</taxon>
    </lineage>
</organism>
<gene>
    <name evidence="1" type="ORF">Patl1_04430</name>
</gene>
<evidence type="ECO:0000313" key="2">
    <source>
        <dbReference type="Proteomes" id="UP001164250"/>
    </source>
</evidence>
<keyword evidence="2" id="KW-1185">Reference proteome</keyword>
<evidence type="ECO:0000313" key="1">
    <source>
        <dbReference type="EMBL" id="KAJ0102541.1"/>
    </source>
</evidence>
<name>A0ACC1BU95_9ROSI</name>
<protein>
    <submittedName>
        <fullName evidence="1">Uncharacterized protein</fullName>
    </submittedName>
</protein>
<accession>A0ACC1BU95</accession>
<dbReference type="EMBL" id="CM047899">
    <property type="protein sequence ID" value="KAJ0102541.1"/>
    <property type="molecule type" value="Genomic_DNA"/>
</dbReference>
<reference evidence="2" key="1">
    <citation type="journal article" date="2023" name="G3 (Bethesda)">
        <title>Genome assembly and association tests identify interacting loci associated with vigor, precocity, and sex in interspecific pistachio rootstocks.</title>
        <authorList>
            <person name="Palmer W."/>
            <person name="Jacygrad E."/>
            <person name="Sagayaradj S."/>
            <person name="Cavanaugh K."/>
            <person name="Han R."/>
            <person name="Bertier L."/>
            <person name="Beede B."/>
            <person name="Kafkas S."/>
            <person name="Golino D."/>
            <person name="Preece J."/>
            <person name="Michelmore R."/>
        </authorList>
    </citation>
    <scope>NUCLEOTIDE SEQUENCE [LARGE SCALE GENOMIC DNA]</scope>
</reference>
<comment type="caution">
    <text evidence="1">The sequence shown here is derived from an EMBL/GenBank/DDBJ whole genome shotgun (WGS) entry which is preliminary data.</text>
</comment>
<proteinExistence type="predicted"/>